<dbReference type="AlphaFoldDB" id="A0A3P6VEQ6"/>
<evidence type="ECO:0000313" key="2">
    <source>
        <dbReference type="EMBL" id="VDK88991.1"/>
    </source>
</evidence>
<evidence type="ECO:0000313" key="3">
    <source>
        <dbReference type="Proteomes" id="UP000277928"/>
    </source>
</evidence>
<feature type="chain" id="PRO_5018035843" evidence="1">
    <location>
        <begin position="18"/>
        <end position="109"/>
    </location>
</feature>
<gene>
    <name evidence="2" type="ORF">NLS_LOCUS8928</name>
</gene>
<organism evidence="2 3">
    <name type="scientific">Litomosoides sigmodontis</name>
    <name type="common">Filarial nematode worm</name>
    <dbReference type="NCBI Taxonomy" id="42156"/>
    <lineage>
        <taxon>Eukaryota</taxon>
        <taxon>Metazoa</taxon>
        <taxon>Ecdysozoa</taxon>
        <taxon>Nematoda</taxon>
        <taxon>Chromadorea</taxon>
        <taxon>Rhabditida</taxon>
        <taxon>Spirurina</taxon>
        <taxon>Spiruromorpha</taxon>
        <taxon>Filarioidea</taxon>
        <taxon>Onchocercidae</taxon>
        <taxon>Litomosoides</taxon>
    </lineage>
</organism>
<sequence length="109" mass="12605">MFVHFMTIISMVQFAIAGKFPNGTDTNINFFSCNPANIINVMHIELFDRNGLSMYPIKLEELATARIKAYNNGNVVAREKVNVEVYAFVEKDGLWMWRNIVPEPFRFLL</sequence>
<evidence type="ECO:0000256" key="1">
    <source>
        <dbReference type="SAM" id="SignalP"/>
    </source>
</evidence>
<dbReference type="Proteomes" id="UP000277928">
    <property type="component" value="Unassembled WGS sequence"/>
</dbReference>
<proteinExistence type="predicted"/>
<accession>A0A3P6VEQ6</accession>
<keyword evidence="3" id="KW-1185">Reference proteome</keyword>
<dbReference type="EMBL" id="UYRX01001271">
    <property type="protein sequence ID" value="VDK88991.1"/>
    <property type="molecule type" value="Genomic_DNA"/>
</dbReference>
<feature type="signal peptide" evidence="1">
    <location>
        <begin position="1"/>
        <end position="17"/>
    </location>
</feature>
<keyword evidence="1" id="KW-0732">Signal</keyword>
<protein>
    <submittedName>
        <fullName evidence="2">Uncharacterized protein</fullName>
    </submittedName>
</protein>
<dbReference type="OrthoDB" id="5914298at2759"/>
<name>A0A3P6VEQ6_LITSI</name>
<reference evidence="2 3" key="1">
    <citation type="submission" date="2018-08" db="EMBL/GenBank/DDBJ databases">
        <authorList>
            <person name="Laetsch R D."/>
            <person name="Stevens L."/>
            <person name="Kumar S."/>
            <person name="Blaxter L. M."/>
        </authorList>
    </citation>
    <scope>NUCLEOTIDE SEQUENCE [LARGE SCALE GENOMIC DNA]</scope>
</reference>